<accession>A0A919NF63</accession>
<reference evidence="1" key="1">
    <citation type="submission" date="2021-01" db="EMBL/GenBank/DDBJ databases">
        <title>Whole genome shotgun sequence of Actinoplanes siamensis NBRC 109076.</title>
        <authorList>
            <person name="Komaki H."/>
            <person name="Tamura T."/>
        </authorList>
    </citation>
    <scope>NUCLEOTIDE SEQUENCE</scope>
    <source>
        <strain evidence="1">NBRC 109076</strain>
    </source>
</reference>
<dbReference type="RefSeq" id="WP_203684867.1">
    <property type="nucleotide sequence ID" value="NZ_BOMW01000091.1"/>
</dbReference>
<dbReference type="SUPFAM" id="SSF159275">
    <property type="entry name" value="PA1994-like"/>
    <property type="match status" value="1"/>
</dbReference>
<dbReference type="EMBL" id="BOMW01000091">
    <property type="protein sequence ID" value="GIF09569.1"/>
    <property type="molecule type" value="Genomic_DNA"/>
</dbReference>
<protein>
    <submittedName>
        <fullName evidence="1">Transcriptional regulator</fullName>
    </submittedName>
</protein>
<keyword evidence="2" id="KW-1185">Reference proteome</keyword>
<evidence type="ECO:0000313" key="1">
    <source>
        <dbReference type="EMBL" id="GIF09569.1"/>
    </source>
</evidence>
<dbReference type="Pfam" id="PF06475">
    <property type="entry name" value="Glycolipid_bind"/>
    <property type="match status" value="1"/>
</dbReference>
<name>A0A919NF63_9ACTN</name>
<organism evidence="1 2">
    <name type="scientific">Actinoplanes siamensis</name>
    <dbReference type="NCBI Taxonomy" id="1223317"/>
    <lineage>
        <taxon>Bacteria</taxon>
        <taxon>Bacillati</taxon>
        <taxon>Actinomycetota</taxon>
        <taxon>Actinomycetes</taxon>
        <taxon>Micromonosporales</taxon>
        <taxon>Micromonosporaceae</taxon>
        <taxon>Actinoplanes</taxon>
    </lineage>
</organism>
<proteinExistence type="predicted"/>
<sequence length="217" mass="23347">MDMLSAGLFWERRDVPGSEHVRLDTRNGLYARGTALAAAPVGYTCRYEIQTDPGWTTARLDVHTEGAGWARGVRLELAAGRWRVTTSEQGDLDAALVAAGHARAGLPGIEDPDLLYGAFDADLGGSPLTNTLPIRRLGLLESDTDVSHRLSVAWVRVPSLEVIQADQIYTPLGGNTVRFASETFAADLTVDDEGFVLDYPGLARRVAPDVRPAAGFS</sequence>
<dbReference type="InterPro" id="IPR009467">
    <property type="entry name" value="Glycolipid-bd_prot_put"/>
</dbReference>
<comment type="caution">
    <text evidence="1">The sequence shown here is derived from an EMBL/GenBank/DDBJ whole genome shotgun (WGS) entry which is preliminary data.</text>
</comment>
<dbReference type="Proteomes" id="UP000629619">
    <property type="component" value="Unassembled WGS sequence"/>
</dbReference>
<evidence type="ECO:0000313" key="2">
    <source>
        <dbReference type="Proteomes" id="UP000629619"/>
    </source>
</evidence>
<dbReference type="AlphaFoldDB" id="A0A919NF63"/>
<gene>
    <name evidence="1" type="ORF">Asi03nite_71070</name>
</gene>